<reference evidence="1" key="1">
    <citation type="submission" date="2022-12" db="EMBL/GenBank/DDBJ databases">
        <title>Genome Sequence of Lasiodiplodia mahajangana.</title>
        <authorList>
            <person name="Buettner E."/>
        </authorList>
    </citation>
    <scope>NUCLEOTIDE SEQUENCE</scope>
    <source>
        <strain evidence="1">VT137</strain>
    </source>
</reference>
<organism evidence="1 2">
    <name type="scientific">Lasiodiplodia mahajangana</name>
    <dbReference type="NCBI Taxonomy" id="1108764"/>
    <lineage>
        <taxon>Eukaryota</taxon>
        <taxon>Fungi</taxon>
        <taxon>Dikarya</taxon>
        <taxon>Ascomycota</taxon>
        <taxon>Pezizomycotina</taxon>
        <taxon>Dothideomycetes</taxon>
        <taxon>Dothideomycetes incertae sedis</taxon>
        <taxon>Botryosphaeriales</taxon>
        <taxon>Botryosphaeriaceae</taxon>
        <taxon>Lasiodiplodia</taxon>
    </lineage>
</organism>
<evidence type="ECO:0000313" key="1">
    <source>
        <dbReference type="EMBL" id="KAJ8126403.1"/>
    </source>
</evidence>
<keyword evidence="2" id="KW-1185">Reference proteome</keyword>
<proteinExistence type="predicted"/>
<sequence>MEDDTVDYVRYLADTAHAKGLAYGLKNGGAIVDRVIDVAEWAINEECAEYSECADWAPFIEAGKPVFQVEYTADDDATSVSPAKLAKACAADGQAGFSSIVKHYSLDDWVVYC</sequence>
<evidence type="ECO:0000313" key="2">
    <source>
        <dbReference type="Proteomes" id="UP001153332"/>
    </source>
</evidence>
<protein>
    <submittedName>
        <fullName evidence="1">Uncharacterized protein</fullName>
    </submittedName>
</protein>
<accession>A0ACC2JGP3</accession>
<dbReference type="Proteomes" id="UP001153332">
    <property type="component" value="Unassembled WGS sequence"/>
</dbReference>
<comment type="caution">
    <text evidence="1">The sequence shown here is derived from an EMBL/GenBank/DDBJ whole genome shotgun (WGS) entry which is preliminary data.</text>
</comment>
<gene>
    <name evidence="1" type="ORF">O1611_g7238</name>
</gene>
<dbReference type="EMBL" id="JAPUUL010001872">
    <property type="protein sequence ID" value="KAJ8126403.1"/>
    <property type="molecule type" value="Genomic_DNA"/>
</dbReference>
<name>A0ACC2JGP3_9PEZI</name>